<comment type="cofactor">
    <cofactor evidence="2">
        <name>[4Fe-4S] cluster</name>
        <dbReference type="ChEBI" id="CHEBI:49883"/>
    </cofactor>
</comment>
<keyword evidence="8" id="KW-0408">Iron</keyword>
<evidence type="ECO:0000256" key="1">
    <source>
        <dbReference type="ARBA" id="ARBA00001917"/>
    </source>
</evidence>
<dbReference type="GO" id="GO:0003954">
    <property type="term" value="F:NADH dehydrogenase activity"/>
    <property type="evidence" value="ECO:0007669"/>
    <property type="project" value="TreeGrafter"/>
</dbReference>
<evidence type="ECO:0000256" key="4">
    <source>
        <dbReference type="ARBA" id="ARBA00022485"/>
    </source>
</evidence>
<evidence type="ECO:0000313" key="12">
    <source>
        <dbReference type="EMBL" id="MDE8649578.1"/>
    </source>
</evidence>
<name>A0AAW6LR00_RHOSG</name>
<feature type="domain" description="NADH-ubiquinone oxidoreductase 51kDa subunit iron-sulphur binding" evidence="11">
    <location>
        <begin position="309"/>
        <end position="390"/>
    </location>
</feature>
<keyword evidence="9" id="KW-0411">Iron-sulfur</keyword>
<protein>
    <submittedName>
        <fullName evidence="12">NADH-ubiquinone oxidoreductase-F iron-sulfur binding region domain-containing protein</fullName>
    </submittedName>
</protein>
<keyword evidence="7" id="KW-0479">Metal-binding</keyword>
<dbReference type="Pfam" id="PF10589">
    <property type="entry name" value="NADH_4Fe-4S"/>
    <property type="match status" value="1"/>
</dbReference>
<dbReference type="GO" id="GO:0045333">
    <property type="term" value="P:cellular respiration"/>
    <property type="evidence" value="ECO:0007669"/>
    <property type="project" value="TreeGrafter"/>
</dbReference>
<proteinExistence type="inferred from homology"/>
<evidence type="ECO:0000256" key="6">
    <source>
        <dbReference type="ARBA" id="ARBA00022643"/>
    </source>
</evidence>
<dbReference type="Pfam" id="PF01512">
    <property type="entry name" value="Complex1_51K"/>
    <property type="match status" value="1"/>
</dbReference>
<dbReference type="PANTHER" id="PTHR11780">
    <property type="entry name" value="NADH-UBIQUINONE OXIDOREDUCTASE FLAVOPROTEIN 1 NDUFV1"/>
    <property type="match status" value="1"/>
</dbReference>
<dbReference type="SUPFAM" id="SSF142984">
    <property type="entry name" value="Nqo1 middle domain-like"/>
    <property type="match status" value="1"/>
</dbReference>
<evidence type="ECO:0000256" key="3">
    <source>
        <dbReference type="ARBA" id="ARBA00007523"/>
    </source>
</evidence>
<comment type="caution">
    <text evidence="12">The sequence shown here is derived from an EMBL/GenBank/DDBJ whole genome shotgun (WGS) entry which is preliminary data.</text>
</comment>
<evidence type="ECO:0000256" key="5">
    <source>
        <dbReference type="ARBA" id="ARBA00022630"/>
    </source>
</evidence>
<comment type="similarity">
    <text evidence="3">Belongs to the complex I 51 kDa subunit family.</text>
</comment>
<dbReference type="GO" id="GO:0051539">
    <property type="term" value="F:4 iron, 4 sulfur cluster binding"/>
    <property type="evidence" value="ECO:0007669"/>
    <property type="project" value="UniProtKB-KW"/>
</dbReference>
<dbReference type="InterPro" id="IPR037225">
    <property type="entry name" value="Nuo51_FMN-bd_sf"/>
</dbReference>
<dbReference type="PANTHER" id="PTHR11780:SF10">
    <property type="entry name" value="NADH DEHYDROGENASE [UBIQUINONE] FLAVOPROTEIN 1, MITOCHONDRIAL"/>
    <property type="match status" value="1"/>
</dbReference>
<keyword evidence="6" id="KW-0288">FMN</keyword>
<dbReference type="InterPro" id="IPR050837">
    <property type="entry name" value="ComplexI_51kDa_subunit"/>
</dbReference>
<dbReference type="EMBL" id="JARDXE010000029">
    <property type="protein sequence ID" value="MDE8649578.1"/>
    <property type="molecule type" value="Genomic_DNA"/>
</dbReference>
<evidence type="ECO:0000256" key="9">
    <source>
        <dbReference type="ARBA" id="ARBA00023014"/>
    </source>
</evidence>
<sequence length="405" mass="42514">MTTESTYAGLLAACSPDLATHTALHGHNPRSSPGTLSRLLADAGLHGKGGAAFSTARKLDSVTGRRVVVIANGSEGEPLSDKDAVLLERAPHLVLDGLQLVAHECGSEETYLYAGSQLLQFVRNALKERRTAGLTEPLVTLVASPKTFISGETSAVVGTIEGRAPIPRDRSVHSTVAGLNGRPTVVHNVETLAHIALIARYGPEWFRTRGLGDASGTTLITLSGDVTVSGVVEIPMGIPLDQLVTQYARTDTPSIRAVLVGGFHGGWIDAQDLPTTTMTTTALATVGASPGAGVIHVLGHARCGLKTSADIVEYLADQSARQCGPCINGIPRLARALSEIAYRSGSVHTQESIRYLADLVEGRGACKHPDGTVRLVRSSLHVFQHDLRMHAAGACEVNTRMGAAS</sequence>
<dbReference type="Proteomes" id="UP001217325">
    <property type="component" value="Unassembled WGS sequence"/>
</dbReference>
<organism evidence="12 13">
    <name type="scientific">Rhodococcus qingshengii</name>
    <dbReference type="NCBI Taxonomy" id="334542"/>
    <lineage>
        <taxon>Bacteria</taxon>
        <taxon>Bacillati</taxon>
        <taxon>Actinomycetota</taxon>
        <taxon>Actinomycetes</taxon>
        <taxon>Mycobacteriales</taxon>
        <taxon>Nocardiaceae</taxon>
        <taxon>Rhodococcus</taxon>
        <taxon>Rhodococcus erythropolis group</taxon>
    </lineage>
</organism>
<dbReference type="SUPFAM" id="SSF142019">
    <property type="entry name" value="Nqo1 FMN-binding domain-like"/>
    <property type="match status" value="1"/>
</dbReference>
<reference evidence="12" key="1">
    <citation type="submission" date="2023-02" db="EMBL/GenBank/DDBJ databases">
        <title>A novel hydrolase synthesized by Rhodococcus erythropolis HQ is responsible for the detoxification of Zearalenone.</title>
        <authorList>
            <person name="Hu J."/>
            <person name="Xu J."/>
        </authorList>
    </citation>
    <scope>NUCLEOTIDE SEQUENCE</scope>
    <source>
        <strain evidence="12">HQ</strain>
    </source>
</reference>
<accession>A0AAW6LR00</accession>
<evidence type="ECO:0000256" key="8">
    <source>
        <dbReference type="ARBA" id="ARBA00023004"/>
    </source>
</evidence>
<dbReference type="RefSeq" id="WP_076948967.1">
    <property type="nucleotide sequence ID" value="NZ_AP023173.1"/>
</dbReference>
<dbReference type="GeneID" id="64144003"/>
<evidence type="ECO:0000256" key="7">
    <source>
        <dbReference type="ARBA" id="ARBA00022723"/>
    </source>
</evidence>
<dbReference type="InterPro" id="IPR011538">
    <property type="entry name" value="Nuo51_FMN-bd"/>
</dbReference>
<dbReference type="InterPro" id="IPR019575">
    <property type="entry name" value="Nuop51_4Fe4S-bd"/>
</dbReference>
<feature type="domain" description="NADH-ubiquinone oxidoreductase 51kDa subunit FMN-binding" evidence="10">
    <location>
        <begin position="41"/>
        <end position="196"/>
    </location>
</feature>
<evidence type="ECO:0000259" key="10">
    <source>
        <dbReference type="Pfam" id="PF01512"/>
    </source>
</evidence>
<keyword evidence="5" id="KW-0285">Flavoprotein</keyword>
<dbReference type="Gene3D" id="3.10.20.600">
    <property type="match status" value="1"/>
</dbReference>
<dbReference type="AlphaFoldDB" id="A0AAW6LR00"/>
<dbReference type="InterPro" id="IPR037207">
    <property type="entry name" value="Nuop51_4Fe4S-bd_sf"/>
</dbReference>
<evidence type="ECO:0000313" key="13">
    <source>
        <dbReference type="Proteomes" id="UP001217325"/>
    </source>
</evidence>
<dbReference type="SUPFAM" id="SSF140490">
    <property type="entry name" value="Nqo1C-terminal domain-like"/>
    <property type="match status" value="1"/>
</dbReference>
<comment type="cofactor">
    <cofactor evidence="1">
        <name>FMN</name>
        <dbReference type="ChEBI" id="CHEBI:58210"/>
    </cofactor>
</comment>
<gene>
    <name evidence="12" type="ORF">PXH69_31885</name>
</gene>
<dbReference type="Gene3D" id="3.40.50.11540">
    <property type="entry name" value="NADH-ubiquinone oxidoreductase 51kDa subunit"/>
    <property type="match status" value="1"/>
</dbReference>
<dbReference type="Gene3D" id="1.20.1440.230">
    <property type="entry name" value="NADH-ubiquinone oxidoreductase 51kDa subunit, iron-sulphur binding domain"/>
    <property type="match status" value="1"/>
</dbReference>
<dbReference type="GO" id="GO:0046872">
    <property type="term" value="F:metal ion binding"/>
    <property type="evidence" value="ECO:0007669"/>
    <property type="project" value="UniProtKB-KW"/>
</dbReference>
<keyword evidence="4" id="KW-0004">4Fe-4S</keyword>
<evidence type="ECO:0000256" key="2">
    <source>
        <dbReference type="ARBA" id="ARBA00001966"/>
    </source>
</evidence>
<evidence type="ECO:0000259" key="11">
    <source>
        <dbReference type="Pfam" id="PF10589"/>
    </source>
</evidence>